<dbReference type="OrthoDB" id="4749037at2759"/>
<proteinExistence type="predicted"/>
<name>A0A553IDP3_9PEZI</name>
<evidence type="ECO:0000256" key="1">
    <source>
        <dbReference type="SAM" id="MobiDB-lite"/>
    </source>
</evidence>
<feature type="compositionally biased region" description="Polar residues" evidence="1">
    <location>
        <begin position="38"/>
        <end position="53"/>
    </location>
</feature>
<feature type="compositionally biased region" description="Pro residues" evidence="1">
    <location>
        <begin position="10"/>
        <end position="21"/>
    </location>
</feature>
<dbReference type="Proteomes" id="UP000319160">
    <property type="component" value="Unassembled WGS sequence"/>
</dbReference>
<accession>A0A553IDP3</accession>
<feature type="region of interest" description="Disordered" evidence="1">
    <location>
        <begin position="1"/>
        <end position="69"/>
    </location>
</feature>
<sequence>MSTSTGPSPSLWPEPARPIPAAPRRVQFYTKARMHDAASTSVDGASDKQQGSVHTEDAAPSSDSMTPRMESGTVILSSSSATTACPSLRPIDVAVPNIFEPTYPRWFSYPPILPTKFETKTPINYINHSLFDPTDIFLQQSSAFQSWINKKNAERIQLRHGPAYEKLVNELHKYQCIANHGPTPAARADARQIILEIEAAQIEERKKFSAAELQYIRAIEKAWVSFVSIDNQERAIPKQYQMCTTLQVKPERSLSKVERLLGSDGSSLGTPSQNQLYGGVGVDSMDLGGRHAKTTAPNLYEKLPLPADVGTWPDKPYEVLIPDWFPVAEAQGIIDMKGLSCTEGIVKNHNWNKRWHPPNPGWRHEHQKTKGGWWKCHKGPAGTAAENKCKLCPDIEISNPTPPAQVLDRLMNDIKEAMAIVGRNDKNEILSCRSSNRRPTDVEVFRQLDEDVKMWALEEGSLAAVMQSGTISLGAREPWINYNPLQGLDDSPGTATTAQAYTQQAAGENEERRISCDEDAGKENQVS</sequence>
<dbReference type="EMBL" id="VFLP01000003">
    <property type="protein sequence ID" value="TRX98325.1"/>
    <property type="molecule type" value="Genomic_DNA"/>
</dbReference>
<comment type="caution">
    <text evidence="2">The sequence shown here is derived from an EMBL/GenBank/DDBJ whole genome shotgun (WGS) entry which is preliminary data.</text>
</comment>
<reference evidence="3" key="1">
    <citation type="submission" date="2019-06" db="EMBL/GenBank/DDBJ databases">
        <title>Draft genome sequence of the griseofulvin-producing fungus Xylaria cubensis strain G536.</title>
        <authorList>
            <person name="Mead M.E."/>
            <person name="Raja H.A."/>
            <person name="Steenwyk J.L."/>
            <person name="Knowles S.L."/>
            <person name="Oberlies N.H."/>
            <person name="Rokas A."/>
        </authorList>
    </citation>
    <scope>NUCLEOTIDE SEQUENCE [LARGE SCALE GENOMIC DNA]</scope>
    <source>
        <strain evidence="3">G536</strain>
    </source>
</reference>
<gene>
    <name evidence="2" type="ORF">FHL15_000970</name>
</gene>
<keyword evidence="3" id="KW-1185">Reference proteome</keyword>
<organism evidence="2 3">
    <name type="scientific">Xylaria flabelliformis</name>
    <dbReference type="NCBI Taxonomy" id="2512241"/>
    <lineage>
        <taxon>Eukaryota</taxon>
        <taxon>Fungi</taxon>
        <taxon>Dikarya</taxon>
        <taxon>Ascomycota</taxon>
        <taxon>Pezizomycotina</taxon>
        <taxon>Sordariomycetes</taxon>
        <taxon>Xylariomycetidae</taxon>
        <taxon>Xylariales</taxon>
        <taxon>Xylariaceae</taxon>
        <taxon>Xylaria</taxon>
    </lineage>
</organism>
<dbReference type="AlphaFoldDB" id="A0A553IDP3"/>
<feature type="compositionally biased region" description="Low complexity" evidence="1">
    <location>
        <begin position="494"/>
        <end position="506"/>
    </location>
</feature>
<feature type="compositionally biased region" description="Basic and acidic residues" evidence="1">
    <location>
        <begin position="509"/>
        <end position="527"/>
    </location>
</feature>
<evidence type="ECO:0000313" key="2">
    <source>
        <dbReference type="EMBL" id="TRX98325.1"/>
    </source>
</evidence>
<feature type="region of interest" description="Disordered" evidence="1">
    <location>
        <begin position="485"/>
        <end position="527"/>
    </location>
</feature>
<protein>
    <submittedName>
        <fullName evidence="2">Uncharacterized protein</fullName>
    </submittedName>
</protein>
<evidence type="ECO:0000313" key="3">
    <source>
        <dbReference type="Proteomes" id="UP000319160"/>
    </source>
</evidence>